<organism evidence="9 10">
    <name type="scientific">Alkalimarinus sediminis</name>
    <dbReference type="NCBI Taxonomy" id="1632866"/>
    <lineage>
        <taxon>Bacteria</taxon>
        <taxon>Pseudomonadati</taxon>
        <taxon>Pseudomonadota</taxon>
        <taxon>Gammaproteobacteria</taxon>
        <taxon>Alteromonadales</taxon>
        <taxon>Alteromonadaceae</taxon>
        <taxon>Alkalimarinus</taxon>
    </lineage>
</organism>
<dbReference type="EMBL" id="CP101527">
    <property type="protein sequence ID" value="UZW76268.1"/>
    <property type="molecule type" value="Genomic_DNA"/>
</dbReference>
<protein>
    <submittedName>
        <fullName evidence="9">Type II toxin-antitoxin system VapC family toxin</fullName>
    </submittedName>
</protein>
<evidence type="ECO:0000256" key="5">
    <source>
        <dbReference type="ARBA" id="ARBA00022801"/>
    </source>
</evidence>
<comment type="cofactor">
    <cofactor evidence="1">
        <name>Mg(2+)</name>
        <dbReference type="ChEBI" id="CHEBI:18420"/>
    </cofactor>
</comment>
<accession>A0A9E8KQC0</accession>
<evidence type="ECO:0000256" key="3">
    <source>
        <dbReference type="ARBA" id="ARBA00022722"/>
    </source>
</evidence>
<evidence type="ECO:0000313" key="10">
    <source>
        <dbReference type="Proteomes" id="UP001164472"/>
    </source>
</evidence>
<evidence type="ECO:0000256" key="4">
    <source>
        <dbReference type="ARBA" id="ARBA00022723"/>
    </source>
</evidence>
<evidence type="ECO:0000259" key="8">
    <source>
        <dbReference type="Pfam" id="PF01850"/>
    </source>
</evidence>
<dbReference type="GO" id="GO:0016787">
    <property type="term" value="F:hydrolase activity"/>
    <property type="evidence" value="ECO:0007669"/>
    <property type="project" value="UniProtKB-KW"/>
</dbReference>
<keyword evidence="5" id="KW-0378">Hydrolase</keyword>
<keyword evidence="2" id="KW-1277">Toxin-antitoxin system</keyword>
<gene>
    <name evidence="9" type="ORF">NNL22_06710</name>
</gene>
<dbReference type="RefSeq" id="WP_251812096.1">
    <property type="nucleotide sequence ID" value="NZ_CP101527.1"/>
</dbReference>
<dbReference type="GO" id="GO:0004518">
    <property type="term" value="F:nuclease activity"/>
    <property type="evidence" value="ECO:0007669"/>
    <property type="project" value="UniProtKB-KW"/>
</dbReference>
<comment type="similarity">
    <text evidence="7">Belongs to the PINc/VapC protein family.</text>
</comment>
<keyword evidence="6" id="KW-0460">Magnesium</keyword>
<evidence type="ECO:0000313" key="9">
    <source>
        <dbReference type="EMBL" id="UZW76268.1"/>
    </source>
</evidence>
<dbReference type="GO" id="GO:0046872">
    <property type="term" value="F:metal ion binding"/>
    <property type="evidence" value="ECO:0007669"/>
    <property type="project" value="UniProtKB-KW"/>
</dbReference>
<dbReference type="PANTHER" id="PTHR33653:SF1">
    <property type="entry name" value="RIBONUCLEASE VAPC2"/>
    <property type="match status" value="1"/>
</dbReference>
<keyword evidence="3" id="KW-0540">Nuclease</keyword>
<dbReference type="InterPro" id="IPR002716">
    <property type="entry name" value="PIN_dom"/>
</dbReference>
<dbReference type="Proteomes" id="UP001164472">
    <property type="component" value="Chromosome"/>
</dbReference>
<evidence type="ECO:0000256" key="6">
    <source>
        <dbReference type="ARBA" id="ARBA00022842"/>
    </source>
</evidence>
<dbReference type="KEGG" id="asem:NNL22_06710"/>
<reference evidence="9" key="1">
    <citation type="submission" date="2022-07" db="EMBL/GenBank/DDBJ databases">
        <title>Alkalimarinus sp. nov., isolated from gut of a Alitta virens.</title>
        <authorList>
            <person name="Yang A.I."/>
            <person name="Shin N.-R."/>
        </authorList>
    </citation>
    <scope>NUCLEOTIDE SEQUENCE</scope>
    <source>
        <strain evidence="9">FA028</strain>
    </source>
</reference>
<evidence type="ECO:0000256" key="1">
    <source>
        <dbReference type="ARBA" id="ARBA00001946"/>
    </source>
</evidence>
<dbReference type="Gene3D" id="3.40.50.1010">
    <property type="entry name" value="5'-nuclease"/>
    <property type="match status" value="1"/>
</dbReference>
<evidence type="ECO:0000256" key="2">
    <source>
        <dbReference type="ARBA" id="ARBA00022649"/>
    </source>
</evidence>
<dbReference type="InterPro" id="IPR029060">
    <property type="entry name" value="PIN-like_dom_sf"/>
</dbReference>
<dbReference type="CDD" id="cd18746">
    <property type="entry name" value="PIN_VapC4-5_FitB-like"/>
    <property type="match status" value="1"/>
</dbReference>
<evidence type="ECO:0000256" key="7">
    <source>
        <dbReference type="ARBA" id="ARBA00038093"/>
    </source>
</evidence>
<proteinExistence type="inferred from homology"/>
<dbReference type="PANTHER" id="PTHR33653">
    <property type="entry name" value="RIBONUCLEASE VAPC2"/>
    <property type="match status" value="1"/>
</dbReference>
<keyword evidence="4" id="KW-0479">Metal-binding</keyword>
<dbReference type="AlphaFoldDB" id="A0A9E8KQC0"/>
<sequence>MYLLDTNVVSELRKVKSGKADSNVQQWSSQVEAELLYVSSIVIHEIELGILLAERSDPTKGKVLRKWMSDHVLPTFEGRILPVNKDVVLVSAKYHVPDPKPYRDTLIAATAAVHDMTIVTRNVSDFNLGNLKILNPWEQS</sequence>
<name>A0A9E8KQC0_9ALTE</name>
<dbReference type="Pfam" id="PF01850">
    <property type="entry name" value="PIN"/>
    <property type="match status" value="1"/>
</dbReference>
<dbReference type="InterPro" id="IPR050556">
    <property type="entry name" value="Type_II_TA_system_RNase"/>
</dbReference>
<feature type="domain" description="PIN" evidence="8">
    <location>
        <begin position="2"/>
        <end position="122"/>
    </location>
</feature>
<keyword evidence="10" id="KW-1185">Reference proteome</keyword>
<dbReference type="SUPFAM" id="SSF88723">
    <property type="entry name" value="PIN domain-like"/>
    <property type="match status" value="1"/>
</dbReference>